<evidence type="ECO:0000259" key="2">
    <source>
        <dbReference type="Pfam" id="PF01702"/>
    </source>
</evidence>
<dbReference type="InterPro" id="IPR002616">
    <property type="entry name" value="tRNA_ribo_trans-like"/>
</dbReference>
<name>T1BWQ4_9ZZZZ</name>
<reference evidence="3" key="2">
    <citation type="journal article" date="2014" name="ISME J.">
        <title>Microbial stratification in low pH oxic and suboxic macroscopic growths along an acid mine drainage.</title>
        <authorList>
            <person name="Mendez-Garcia C."/>
            <person name="Mesa V."/>
            <person name="Sprenger R.R."/>
            <person name="Richter M."/>
            <person name="Diez M.S."/>
            <person name="Solano J."/>
            <person name="Bargiela R."/>
            <person name="Golyshina O.V."/>
            <person name="Manteca A."/>
            <person name="Ramos J.L."/>
            <person name="Gallego J.R."/>
            <person name="Llorente I."/>
            <person name="Martins Dos Santos V.A."/>
            <person name="Jensen O.N."/>
            <person name="Pelaez A.I."/>
            <person name="Sanchez J."/>
            <person name="Ferrer M."/>
        </authorList>
    </citation>
    <scope>NUCLEOTIDE SEQUENCE</scope>
</reference>
<dbReference type="Pfam" id="PF01702">
    <property type="entry name" value="TGT"/>
    <property type="match status" value="1"/>
</dbReference>
<dbReference type="InterPro" id="IPR050076">
    <property type="entry name" value="ArchSynthase1/Queuine_TRR"/>
</dbReference>
<accession>T1BWQ4</accession>
<dbReference type="EMBL" id="AUZX01002196">
    <property type="protein sequence ID" value="EQD77396.1"/>
    <property type="molecule type" value="Genomic_DNA"/>
</dbReference>
<keyword evidence="3" id="KW-0328">Glycosyltransferase</keyword>
<keyword evidence="3" id="KW-0808">Transferase</keyword>
<comment type="caution">
    <text evidence="3">The sequence shown here is derived from an EMBL/GenBank/DDBJ whole genome shotgun (WGS) entry which is preliminary data.</text>
</comment>
<dbReference type="Gene3D" id="3.20.20.105">
    <property type="entry name" value="Queuine tRNA-ribosyltransferase-like"/>
    <property type="match status" value="1"/>
</dbReference>
<organism evidence="3">
    <name type="scientific">mine drainage metagenome</name>
    <dbReference type="NCBI Taxonomy" id="410659"/>
    <lineage>
        <taxon>unclassified sequences</taxon>
        <taxon>metagenomes</taxon>
        <taxon>ecological metagenomes</taxon>
    </lineage>
</organism>
<proteinExistence type="predicted"/>
<dbReference type="GO" id="GO:0016757">
    <property type="term" value="F:glycosyltransferase activity"/>
    <property type="evidence" value="ECO:0007669"/>
    <property type="project" value="UniProtKB-KW"/>
</dbReference>
<dbReference type="PANTHER" id="PTHR46499:SF1">
    <property type="entry name" value="QUEUINE TRNA-RIBOSYLTRANSFERASE"/>
    <property type="match status" value="1"/>
</dbReference>
<dbReference type="NCBIfam" id="TIGR00449">
    <property type="entry name" value="tgt_general"/>
    <property type="match status" value="1"/>
</dbReference>
<reference evidence="3" key="1">
    <citation type="submission" date="2013-08" db="EMBL/GenBank/DDBJ databases">
        <authorList>
            <person name="Mendez C."/>
            <person name="Richter M."/>
            <person name="Ferrer M."/>
            <person name="Sanchez J."/>
        </authorList>
    </citation>
    <scope>NUCLEOTIDE SEQUENCE</scope>
</reference>
<sequence>MELIHREGLARVGKFSTKHGIINTPTIMPVVNPNLRILGIEEMKKMGMDALITNSYIIRRNKNLMEHALEKGVHDLIGYNGPIMTDSGTFQSYVYGDIEYGNLEIVDFQEKIGSDISTNS</sequence>
<evidence type="ECO:0000256" key="1">
    <source>
        <dbReference type="ARBA" id="ARBA00022694"/>
    </source>
</evidence>
<dbReference type="PANTHER" id="PTHR46499">
    <property type="entry name" value="QUEUINE TRNA-RIBOSYLTRANSFERASE"/>
    <property type="match status" value="1"/>
</dbReference>
<keyword evidence="1" id="KW-0819">tRNA processing</keyword>
<dbReference type="GO" id="GO:0005737">
    <property type="term" value="C:cytoplasm"/>
    <property type="evidence" value="ECO:0007669"/>
    <property type="project" value="TreeGrafter"/>
</dbReference>
<dbReference type="SUPFAM" id="SSF51713">
    <property type="entry name" value="tRNA-guanine transglycosylase"/>
    <property type="match status" value="1"/>
</dbReference>
<evidence type="ECO:0000313" key="3">
    <source>
        <dbReference type="EMBL" id="EQD77396.1"/>
    </source>
</evidence>
<dbReference type="AlphaFoldDB" id="T1BWQ4"/>
<protein>
    <submittedName>
        <fullName evidence="3">Queuine/other tRNA-ribosyltransferase</fullName>
        <ecNumber evidence="3">2.4.2.29</ecNumber>
    </submittedName>
</protein>
<dbReference type="InterPro" id="IPR036511">
    <property type="entry name" value="TGT-like_sf"/>
</dbReference>
<dbReference type="EC" id="2.4.2.29" evidence="3"/>
<dbReference type="GO" id="GO:0002099">
    <property type="term" value="P:tRNA wobble guanine modification"/>
    <property type="evidence" value="ECO:0007669"/>
    <property type="project" value="TreeGrafter"/>
</dbReference>
<feature type="domain" description="tRNA-guanine(15) transglycosylase-like" evidence="2">
    <location>
        <begin position="10"/>
        <end position="117"/>
    </location>
</feature>
<gene>
    <name evidence="3" type="ORF">B1A_02981</name>
</gene>